<proteinExistence type="predicted"/>
<dbReference type="InterPro" id="IPR013103">
    <property type="entry name" value="RVT_2"/>
</dbReference>
<name>A0AAV5S401_MAUHU</name>
<sequence>MVTPLRKALYGLKQSPKNWNDTLRQFLNKQRYKDTDFSPGLYLTEEDTCMIAAYVDDNMIAAESEEKIDEIIGKFEEEIELKIVGTMNEGILSTDILID</sequence>
<dbReference type="AlphaFoldDB" id="A0AAV5S401"/>
<gene>
    <name evidence="2" type="ORF">DAKH74_050900</name>
</gene>
<evidence type="ECO:0000313" key="3">
    <source>
        <dbReference type="Proteomes" id="UP001377567"/>
    </source>
</evidence>
<dbReference type="EMBL" id="BTGD01000025">
    <property type="protein sequence ID" value="GMM58473.1"/>
    <property type="molecule type" value="Genomic_DNA"/>
</dbReference>
<dbReference type="Pfam" id="PF07727">
    <property type="entry name" value="RVT_2"/>
    <property type="match status" value="1"/>
</dbReference>
<feature type="domain" description="Reverse transcriptase Ty1/copia-type" evidence="1">
    <location>
        <begin position="3"/>
        <end position="89"/>
    </location>
</feature>
<protein>
    <recommendedName>
        <fullName evidence="1">Reverse transcriptase Ty1/copia-type domain-containing protein</fullName>
    </recommendedName>
</protein>
<dbReference type="InterPro" id="IPR043502">
    <property type="entry name" value="DNA/RNA_pol_sf"/>
</dbReference>
<reference evidence="2 3" key="1">
    <citation type="journal article" date="2023" name="Elife">
        <title>Identification of key yeast species and microbe-microbe interactions impacting larval growth of Drosophila in the wild.</title>
        <authorList>
            <person name="Mure A."/>
            <person name="Sugiura Y."/>
            <person name="Maeda R."/>
            <person name="Honda K."/>
            <person name="Sakurai N."/>
            <person name="Takahashi Y."/>
            <person name="Watada M."/>
            <person name="Katoh T."/>
            <person name="Gotoh A."/>
            <person name="Gotoh Y."/>
            <person name="Taniguchi I."/>
            <person name="Nakamura K."/>
            <person name="Hayashi T."/>
            <person name="Katayama T."/>
            <person name="Uemura T."/>
            <person name="Hattori Y."/>
        </authorList>
    </citation>
    <scope>NUCLEOTIDE SEQUENCE [LARGE SCALE GENOMIC DNA]</scope>
    <source>
        <strain evidence="2 3">KH-74</strain>
    </source>
</reference>
<evidence type="ECO:0000259" key="1">
    <source>
        <dbReference type="Pfam" id="PF07727"/>
    </source>
</evidence>
<organism evidence="2 3">
    <name type="scientific">Maudiozyma humilis</name>
    <name type="common">Sour dough yeast</name>
    <name type="synonym">Kazachstania humilis</name>
    <dbReference type="NCBI Taxonomy" id="51915"/>
    <lineage>
        <taxon>Eukaryota</taxon>
        <taxon>Fungi</taxon>
        <taxon>Dikarya</taxon>
        <taxon>Ascomycota</taxon>
        <taxon>Saccharomycotina</taxon>
        <taxon>Saccharomycetes</taxon>
        <taxon>Saccharomycetales</taxon>
        <taxon>Saccharomycetaceae</taxon>
        <taxon>Maudiozyma</taxon>
    </lineage>
</organism>
<keyword evidence="3" id="KW-1185">Reference proteome</keyword>
<accession>A0AAV5S401</accession>
<evidence type="ECO:0000313" key="2">
    <source>
        <dbReference type="EMBL" id="GMM58473.1"/>
    </source>
</evidence>
<comment type="caution">
    <text evidence="2">The sequence shown here is derived from an EMBL/GenBank/DDBJ whole genome shotgun (WGS) entry which is preliminary data.</text>
</comment>
<dbReference type="Proteomes" id="UP001377567">
    <property type="component" value="Unassembled WGS sequence"/>
</dbReference>
<dbReference type="SUPFAM" id="SSF56672">
    <property type="entry name" value="DNA/RNA polymerases"/>
    <property type="match status" value="1"/>
</dbReference>